<dbReference type="Proteomes" id="UP000422764">
    <property type="component" value="Chromosome"/>
</dbReference>
<dbReference type="PANTHER" id="PTHR30632">
    <property type="entry name" value="MOLYBDATE-BINDING PERIPLASMIC PROTEIN"/>
    <property type="match status" value="1"/>
</dbReference>
<dbReference type="AlphaFoldDB" id="A0A6I6F1V4"/>
<name>A0A6I6F1V4_9CLOT</name>
<protein>
    <recommendedName>
        <fullName evidence="3">Molybdate ABC transporter substrate-binding protein</fullName>
    </recommendedName>
</protein>
<dbReference type="GO" id="GO:0030973">
    <property type="term" value="F:molybdate ion binding"/>
    <property type="evidence" value="ECO:0007669"/>
    <property type="project" value="TreeGrafter"/>
</dbReference>
<sequence length="181" mass="20165">MINEGDVYIPGAVYYYEIAKEKKLVNDRKDVALHIPVIAVPKGNLGNIKELYDLKKYGIRVVLGDEKSAAIGNLSKEVLIKNNLYEEVKKNLIATTPTVNELVVYISIKQADASIIWEDNVKGVKGIEIIPILKEKNSIKTIPISSLKCSQNKDAAERFIEFVCSDKGKSVFNKHGFTAIE</sequence>
<dbReference type="GO" id="GO:0015689">
    <property type="term" value="P:molybdate ion transport"/>
    <property type="evidence" value="ECO:0007669"/>
    <property type="project" value="TreeGrafter"/>
</dbReference>
<keyword evidence="2" id="KW-1185">Reference proteome</keyword>
<dbReference type="EMBL" id="CP046522">
    <property type="protein sequence ID" value="QGU94737.1"/>
    <property type="molecule type" value="Genomic_DNA"/>
</dbReference>
<proteinExistence type="predicted"/>
<reference evidence="1 2" key="1">
    <citation type="submission" date="2019-12" db="EMBL/GenBank/DDBJ databases">
        <title>Genome sequenceing of Clostridium bovifaecis.</title>
        <authorList>
            <person name="Yao Y."/>
        </authorList>
    </citation>
    <scope>NUCLEOTIDE SEQUENCE [LARGE SCALE GENOMIC DNA]</scope>
    <source>
        <strain evidence="1 2">BXX</strain>
    </source>
</reference>
<organism evidence="1 2">
    <name type="scientific">Clostridium bovifaecis</name>
    <dbReference type="NCBI Taxonomy" id="2184719"/>
    <lineage>
        <taxon>Bacteria</taxon>
        <taxon>Bacillati</taxon>
        <taxon>Bacillota</taxon>
        <taxon>Clostridia</taxon>
        <taxon>Eubacteriales</taxon>
        <taxon>Clostridiaceae</taxon>
        <taxon>Clostridium</taxon>
    </lineage>
</organism>
<dbReference type="InterPro" id="IPR050682">
    <property type="entry name" value="ModA/WtpA"/>
</dbReference>
<dbReference type="Gene3D" id="3.40.190.10">
    <property type="entry name" value="Periplasmic binding protein-like II"/>
    <property type="match status" value="2"/>
</dbReference>
<dbReference type="PANTHER" id="PTHR30632:SF0">
    <property type="entry name" value="SULFATE-BINDING PROTEIN"/>
    <property type="match status" value="1"/>
</dbReference>
<accession>A0A6I6F1V4</accession>
<evidence type="ECO:0008006" key="3">
    <source>
        <dbReference type="Google" id="ProtNLM"/>
    </source>
</evidence>
<gene>
    <name evidence="1" type="ORF">GOM49_06160</name>
</gene>
<dbReference type="SUPFAM" id="SSF53850">
    <property type="entry name" value="Periplasmic binding protein-like II"/>
    <property type="match status" value="1"/>
</dbReference>
<evidence type="ECO:0000313" key="2">
    <source>
        <dbReference type="Proteomes" id="UP000422764"/>
    </source>
</evidence>
<dbReference type="Pfam" id="PF13531">
    <property type="entry name" value="SBP_bac_11"/>
    <property type="match status" value="1"/>
</dbReference>
<evidence type="ECO:0000313" key="1">
    <source>
        <dbReference type="EMBL" id="QGU94737.1"/>
    </source>
</evidence>